<evidence type="ECO:0000259" key="1">
    <source>
        <dbReference type="SMART" id="SM00953"/>
    </source>
</evidence>
<proteinExistence type="predicted"/>
<reference evidence="3" key="1">
    <citation type="journal article" date="2019" name="Int. J. Syst. Evol. Microbiol.">
        <title>The Global Catalogue of Microorganisms (GCM) 10K type strain sequencing project: providing services to taxonomists for standard genome sequencing and annotation.</title>
        <authorList>
            <consortium name="The Broad Institute Genomics Platform"/>
            <consortium name="The Broad Institute Genome Sequencing Center for Infectious Disease"/>
            <person name="Wu L."/>
            <person name="Ma J."/>
        </authorList>
    </citation>
    <scope>NUCLEOTIDE SEQUENCE [LARGE SCALE GENOMIC DNA]</scope>
    <source>
        <strain evidence="3">CGMCC 1.16855</strain>
    </source>
</reference>
<dbReference type="Pfam" id="PF08808">
    <property type="entry name" value="RES"/>
    <property type="match status" value="1"/>
</dbReference>
<feature type="domain" description="RES" evidence="1">
    <location>
        <begin position="36"/>
        <end position="169"/>
    </location>
</feature>
<accession>A0ABV7C6F9</accession>
<gene>
    <name evidence="2" type="ORF">ACFOD3_29045</name>
</gene>
<organism evidence="2 3">
    <name type="scientific">Falsiroseomonas tokyonensis</name>
    <dbReference type="NCBI Taxonomy" id="430521"/>
    <lineage>
        <taxon>Bacteria</taxon>
        <taxon>Pseudomonadati</taxon>
        <taxon>Pseudomonadota</taxon>
        <taxon>Alphaproteobacteria</taxon>
        <taxon>Acetobacterales</taxon>
        <taxon>Roseomonadaceae</taxon>
        <taxon>Falsiroseomonas</taxon>
    </lineage>
</organism>
<dbReference type="EMBL" id="JBHRSB010000020">
    <property type="protein sequence ID" value="MFC3003970.1"/>
    <property type="molecule type" value="Genomic_DNA"/>
</dbReference>
<dbReference type="Proteomes" id="UP001595420">
    <property type="component" value="Unassembled WGS sequence"/>
</dbReference>
<comment type="caution">
    <text evidence="2">The sequence shown here is derived from an EMBL/GenBank/DDBJ whole genome shotgun (WGS) entry which is preliminary data.</text>
</comment>
<protein>
    <submittedName>
        <fullName evidence="2">RES family NAD+ phosphorylase</fullName>
    </submittedName>
</protein>
<evidence type="ECO:0000313" key="3">
    <source>
        <dbReference type="Proteomes" id="UP001595420"/>
    </source>
</evidence>
<dbReference type="InterPro" id="IPR014914">
    <property type="entry name" value="RES_dom"/>
</dbReference>
<dbReference type="SMART" id="SM00953">
    <property type="entry name" value="RES"/>
    <property type="match status" value="1"/>
</dbReference>
<name>A0ABV7C6F9_9PROT</name>
<keyword evidence="3" id="KW-1185">Reference proteome</keyword>
<evidence type="ECO:0000313" key="2">
    <source>
        <dbReference type="EMBL" id="MFC3003970.1"/>
    </source>
</evidence>
<sequence length="181" mass="20108">MTNRRHDRVILDALEAMEPEAFAGDVWRVTSRGRDPLRGSTAEGRWSPAGEFEVLYTSLARDGALTEIGYRLSLEPVWPSKVQHQVHRIGARTERSLRFSDVAALAPLGVEAARYASFDYGPTQALAAAARFLGFDSLIVPSARSSALHLVLFLDAIIDDGALTVLESEDIDWDGWRRKRQ</sequence>
<dbReference type="RefSeq" id="WP_216840409.1">
    <property type="nucleotide sequence ID" value="NZ_JAFNJS010000020.1"/>
</dbReference>